<reference evidence="4" key="1">
    <citation type="submission" date="2016-10" db="EMBL/GenBank/DDBJ databases">
        <authorList>
            <person name="Varghese N."/>
            <person name="Submissions S."/>
        </authorList>
    </citation>
    <scope>NUCLEOTIDE SEQUENCE [LARGE SCALE GENOMIC DNA]</scope>
    <source>
        <strain evidence="4">CGMCC 4.5579</strain>
    </source>
</reference>
<feature type="region of interest" description="Disordered" evidence="1">
    <location>
        <begin position="78"/>
        <end position="106"/>
    </location>
</feature>
<protein>
    <submittedName>
        <fullName evidence="3">Uncharacterized protein</fullName>
    </submittedName>
</protein>
<keyword evidence="4" id="KW-1185">Reference proteome</keyword>
<keyword evidence="2" id="KW-1133">Transmembrane helix</keyword>
<feature type="transmembrane region" description="Helical" evidence="2">
    <location>
        <begin position="51"/>
        <end position="74"/>
    </location>
</feature>
<organism evidence="3 4">
    <name type="scientific">Amycolatopsis arida</name>
    <dbReference type="NCBI Taxonomy" id="587909"/>
    <lineage>
        <taxon>Bacteria</taxon>
        <taxon>Bacillati</taxon>
        <taxon>Actinomycetota</taxon>
        <taxon>Actinomycetes</taxon>
        <taxon>Pseudonocardiales</taxon>
        <taxon>Pseudonocardiaceae</taxon>
        <taxon>Amycolatopsis</taxon>
    </lineage>
</organism>
<proteinExistence type="predicted"/>
<dbReference type="EMBL" id="FOWW01000005">
    <property type="protein sequence ID" value="SFQ23327.1"/>
    <property type="molecule type" value="Genomic_DNA"/>
</dbReference>
<keyword evidence="2" id="KW-0812">Transmembrane</keyword>
<evidence type="ECO:0000256" key="2">
    <source>
        <dbReference type="SAM" id="Phobius"/>
    </source>
</evidence>
<sequence>MRNPVSELARTLPHAARVLVALVVVSTVLLVTAGTGAAAQAARVEPNQVSFGLLGPVGLAAVLIGIVGMTAGVLRQRRRAREATPHPHVTAQAPADEPVLTTTRHG</sequence>
<dbReference type="RefSeq" id="WP_134046198.1">
    <property type="nucleotide sequence ID" value="NZ_FOWW01000005.1"/>
</dbReference>
<dbReference type="Proteomes" id="UP000198727">
    <property type="component" value="Unassembled WGS sequence"/>
</dbReference>
<gene>
    <name evidence="3" type="ORF">SAMN05421810_105282</name>
</gene>
<accession>A0A1I5WUZ3</accession>
<keyword evidence="2" id="KW-0472">Membrane</keyword>
<evidence type="ECO:0000313" key="3">
    <source>
        <dbReference type="EMBL" id="SFQ23327.1"/>
    </source>
</evidence>
<dbReference type="AlphaFoldDB" id="A0A1I5WUZ3"/>
<name>A0A1I5WUZ3_9PSEU</name>
<evidence type="ECO:0000256" key="1">
    <source>
        <dbReference type="SAM" id="MobiDB-lite"/>
    </source>
</evidence>
<evidence type="ECO:0000313" key="4">
    <source>
        <dbReference type="Proteomes" id="UP000198727"/>
    </source>
</evidence>